<dbReference type="GO" id="GO:0000976">
    <property type="term" value="F:transcription cis-regulatory region binding"/>
    <property type="evidence" value="ECO:0007669"/>
    <property type="project" value="TreeGrafter"/>
</dbReference>
<dbReference type="STRING" id="644284.Arch_1478"/>
<evidence type="ECO:0000259" key="4">
    <source>
        <dbReference type="PROSITE" id="PS50932"/>
    </source>
</evidence>
<gene>
    <name evidence="6" type="ordered locus">Arch_1478</name>
</gene>
<accession>D7BKK0</accession>
<evidence type="ECO:0000256" key="2">
    <source>
        <dbReference type="ARBA" id="ARBA00023125"/>
    </source>
</evidence>
<evidence type="ECO:0000256" key="1">
    <source>
        <dbReference type="ARBA" id="ARBA00023015"/>
    </source>
</evidence>
<reference evidence="6 7" key="1">
    <citation type="journal article" date="2010" name="Stand. Genomic Sci.">
        <title>Complete genome sequence of Arcanobacterium haemolyticum type strain (11018).</title>
        <authorList>
            <person name="Yasawong M."/>
            <person name="Teshima H."/>
            <person name="Lapidus A."/>
            <person name="Nolan M."/>
            <person name="Lucas S."/>
            <person name="Glavina Del Rio T."/>
            <person name="Tice H."/>
            <person name="Cheng J."/>
            <person name="Bruce D."/>
            <person name="Detter C."/>
            <person name="Tapia R."/>
            <person name="Han C."/>
            <person name="Goodwin L."/>
            <person name="Pitluck S."/>
            <person name="Liolios K."/>
            <person name="Ivanova N."/>
            <person name="Mavromatis K."/>
            <person name="Mikhailova N."/>
            <person name="Pati A."/>
            <person name="Chen A."/>
            <person name="Palaniappan K."/>
            <person name="Land M."/>
            <person name="Hauser L."/>
            <person name="Chang Y."/>
            <person name="Jeffries C."/>
            <person name="Rohde M."/>
            <person name="Sikorski J."/>
            <person name="Pukall R."/>
            <person name="Goker M."/>
            <person name="Woyke T."/>
            <person name="Bristow J."/>
            <person name="Eisen J."/>
            <person name="Markowitz V."/>
            <person name="Hugenholtz P."/>
            <person name="Kyrpides N."/>
            <person name="Klenk H."/>
        </authorList>
    </citation>
    <scope>NUCLEOTIDE SEQUENCE [LARGE SCALE GENOMIC DNA]</scope>
    <source>
        <strain evidence="7">ATCC 9345 / DSM 20595 / CCUG 17215 / LMG 16163 / NBRC 15585 / NCTC 8452 / 11018</strain>
    </source>
</reference>
<dbReference type="Proteomes" id="UP000000376">
    <property type="component" value="Chromosome"/>
</dbReference>
<dbReference type="SMART" id="SM00354">
    <property type="entry name" value="HTH_LACI"/>
    <property type="match status" value="1"/>
</dbReference>
<dbReference type="Gene3D" id="1.10.260.40">
    <property type="entry name" value="lambda repressor-like DNA-binding domains"/>
    <property type="match status" value="1"/>
</dbReference>
<dbReference type="eggNOG" id="COG1609">
    <property type="taxonomic scope" value="Bacteria"/>
</dbReference>
<dbReference type="GO" id="GO:0003700">
    <property type="term" value="F:DNA-binding transcription factor activity"/>
    <property type="evidence" value="ECO:0007669"/>
    <property type="project" value="TreeGrafter"/>
</dbReference>
<dbReference type="InterPro" id="IPR010982">
    <property type="entry name" value="Lambda_DNA-bd_dom_sf"/>
</dbReference>
<evidence type="ECO:0000256" key="3">
    <source>
        <dbReference type="ARBA" id="ARBA00023163"/>
    </source>
</evidence>
<keyword evidence="1" id="KW-0805">Transcription regulation</keyword>
<dbReference type="PANTHER" id="PTHR30146:SF109">
    <property type="entry name" value="HTH-TYPE TRANSCRIPTIONAL REGULATOR GALS"/>
    <property type="match status" value="1"/>
</dbReference>
<keyword evidence="2" id="KW-0238">DNA-binding</keyword>
<dbReference type="HOGENOM" id="CLU_037628_6_1_11"/>
<evidence type="ECO:0000259" key="5">
    <source>
        <dbReference type="PROSITE" id="PS50943"/>
    </source>
</evidence>
<proteinExistence type="predicted"/>
<evidence type="ECO:0000313" key="7">
    <source>
        <dbReference type="Proteomes" id="UP000000376"/>
    </source>
</evidence>
<dbReference type="RefSeq" id="WP_013170670.1">
    <property type="nucleotide sequence ID" value="NC_014218.1"/>
</dbReference>
<dbReference type="Gene3D" id="3.40.50.2300">
    <property type="match status" value="2"/>
</dbReference>
<dbReference type="EMBL" id="CP002045">
    <property type="protein sequence ID" value="ADH93180.1"/>
    <property type="molecule type" value="Genomic_DNA"/>
</dbReference>
<feature type="domain" description="HTH lacI-type" evidence="4">
    <location>
        <begin position="2"/>
        <end position="56"/>
    </location>
</feature>
<sequence length="343" mass="37796">MATRADVAKRAGVSPSTVSYVLNGQRPTTDETKARVHQAISDLGYVPNQWAGNLAARSLRTIGLHLSVEAHGIDDVTSEYIVGMKERAQELGISLILPVIGETAPEEFRRFLRSKTVDALIMMEVGDRDWRENIVLDESFPAVFLGSPGTKQIPFVESDFIDIGKKAVDYIAQRGHKNSLLVVRDEARSDFQRTSALMIEGVIMSASENGVSNRILRAPSHSIGALDVLDLLAKTPEHTVVMGDNYGVLSSLVSLSPRFGMTIGENYSVVSFAGSYPLVNGREKVISESSTDHHQMGRMCVDKVVARFNGEDTESTFSLQVLQIVGRCVNRRSQYRKTQISYF</sequence>
<dbReference type="OrthoDB" id="252678at2"/>
<dbReference type="InterPro" id="IPR001387">
    <property type="entry name" value="Cro/C1-type_HTH"/>
</dbReference>
<dbReference type="KEGG" id="ahe:Arch_1478"/>
<dbReference type="PROSITE" id="PS50932">
    <property type="entry name" value="HTH_LACI_2"/>
    <property type="match status" value="1"/>
</dbReference>
<dbReference type="InterPro" id="IPR000843">
    <property type="entry name" value="HTH_LacI"/>
</dbReference>
<feature type="domain" description="HTH cro/C1-type" evidence="5">
    <location>
        <begin position="3"/>
        <end position="43"/>
    </location>
</feature>
<evidence type="ECO:0000313" key="6">
    <source>
        <dbReference type="EMBL" id="ADH93180.1"/>
    </source>
</evidence>
<dbReference type="InterPro" id="IPR028082">
    <property type="entry name" value="Peripla_BP_I"/>
</dbReference>
<dbReference type="PANTHER" id="PTHR30146">
    <property type="entry name" value="LACI-RELATED TRANSCRIPTIONAL REPRESSOR"/>
    <property type="match status" value="1"/>
</dbReference>
<protein>
    <submittedName>
        <fullName evidence="6">Transcriptional regulator, LacI family</fullName>
    </submittedName>
</protein>
<keyword evidence="7" id="KW-1185">Reference proteome</keyword>
<dbReference type="Pfam" id="PF00356">
    <property type="entry name" value="LacI"/>
    <property type="match status" value="1"/>
</dbReference>
<keyword evidence="3" id="KW-0804">Transcription</keyword>
<dbReference type="AlphaFoldDB" id="D7BKK0"/>
<dbReference type="CDD" id="cd01392">
    <property type="entry name" value="HTH_LacI"/>
    <property type="match status" value="1"/>
</dbReference>
<organism evidence="6 7">
    <name type="scientific">Arcanobacterium haemolyticum (strain ATCC 9345 / DSM 20595 / CCM 5947 / CCUG 17215 / LMG 16163 / NBRC 15585 / NCTC 8452 / 11018)</name>
    <dbReference type="NCBI Taxonomy" id="644284"/>
    <lineage>
        <taxon>Bacteria</taxon>
        <taxon>Bacillati</taxon>
        <taxon>Actinomycetota</taxon>
        <taxon>Actinomycetes</taxon>
        <taxon>Actinomycetales</taxon>
        <taxon>Actinomycetaceae</taxon>
        <taxon>Arcanobacterium</taxon>
    </lineage>
</organism>
<dbReference type="PROSITE" id="PS50943">
    <property type="entry name" value="HTH_CROC1"/>
    <property type="match status" value="1"/>
</dbReference>
<name>D7BKK0_ARCHD</name>
<dbReference type="SUPFAM" id="SSF53822">
    <property type="entry name" value="Periplasmic binding protein-like I"/>
    <property type="match status" value="1"/>
</dbReference>
<dbReference type="SUPFAM" id="SSF47413">
    <property type="entry name" value="lambda repressor-like DNA-binding domains"/>
    <property type="match status" value="1"/>
</dbReference>